<keyword evidence="3" id="KW-1185">Reference proteome</keyword>
<dbReference type="InterPro" id="IPR005801">
    <property type="entry name" value="ADC_synthase"/>
</dbReference>
<dbReference type="Proteomes" id="UP000432015">
    <property type="component" value="Unassembled WGS sequence"/>
</dbReference>
<evidence type="ECO:0000313" key="3">
    <source>
        <dbReference type="Proteomes" id="UP000432015"/>
    </source>
</evidence>
<evidence type="ECO:0000259" key="1">
    <source>
        <dbReference type="Pfam" id="PF00425"/>
    </source>
</evidence>
<gene>
    <name evidence="2" type="ORF">GNZ18_34310</name>
</gene>
<dbReference type="Gene3D" id="3.60.120.10">
    <property type="entry name" value="Anthranilate synthase"/>
    <property type="match status" value="1"/>
</dbReference>
<feature type="domain" description="Chorismate-utilising enzyme C-terminal" evidence="1">
    <location>
        <begin position="8"/>
        <end position="49"/>
    </location>
</feature>
<reference evidence="2 3" key="1">
    <citation type="submission" date="2019-11" db="EMBL/GenBank/DDBJ databases">
        <authorList>
            <person name="Cao P."/>
        </authorList>
    </citation>
    <scope>NUCLEOTIDE SEQUENCE [LARGE SCALE GENOMIC DNA]</scope>
    <source>
        <strain evidence="2 3">NEAU-AAG5</strain>
    </source>
</reference>
<comment type="caution">
    <text evidence="2">The sequence shown here is derived from an EMBL/GenBank/DDBJ whole genome shotgun (WGS) entry which is preliminary data.</text>
</comment>
<dbReference type="SUPFAM" id="SSF56322">
    <property type="entry name" value="ADC synthase"/>
    <property type="match status" value="1"/>
</dbReference>
<dbReference type="InterPro" id="IPR015890">
    <property type="entry name" value="Chorismate_C"/>
</dbReference>
<dbReference type="InterPro" id="IPR027417">
    <property type="entry name" value="P-loop_NTPase"/>
</dbReference>
<dbReference type="AlphaFoldDB" id="A0A7K1LBJ3"/>
<evidence type="ECO:0000313" key="2">
    <source>
        <dbReference type="EMBL" id="MUN41626.1"/>
    </source>
</evidence>
<accession>A0A7K1LBJ3</accession>
<proteinExistence type="predicted"/>
<dbReference type="Pfam" id="PF00425">
    <property type="entry name" value="Chorismate_bind"/>
    <property type="match status" value="1"/>
</dbReference>
<dbReference type="EMBL" id="WOFH01000015">
    <property type="protein sequence ID" value="MUN41626.1"/>
    <property type="molecule type" value="Genomic_DNA"/>
</dbReference>
<organism evidence="2 3">
    <name type="scientific">Actinomadura litoris</name>
    <dbReference type="NCBI Taxonomy" id="2678616"/>
    <lineage>
        <taxon>Bacteria</taxon>
        <taxon>Bacillati</taxon>
        <taxon>Actinomycetota</taxon>
        <taxon>Actinomycetes</taxon>
        <taxon>Streptosporangiales</taxon>
        <taxon>Thermomonosporaceae</taxon>
        <taxon>Actinomadura</taxon>
    </lineage>
</organism>
<sequence>MVAARAVRRPRRDAALRRELAVSEKDRTENLMIVDLVRNDLTTVCAVRSRDDRRDRCGLTAGGGPGAVSRERAWWGNAIGSGRSARKALLGPLRPHAAAPRACSGAVWPGPVTVSLIRAGGARAGWWCPYCRVMAGERRGGHRGGPGWVVSSVSGMVVQGRDIIVQLPPQVPSGLNGWRASAPEFVGRADALADLLEVLAPIPTGGGSGGVSVAGAGAEARVTLVAAAVAGLGGIGKTELAVQADHIAVGRGWFAGGCCRSTCTATHPTPPTGSPPSRRSRTCCAGRASPMRWFRPPSMSGCGCTERS</sequence>
<dbReference type="Gene3D" id="3.40.50.300">
    <property type="entry name" value="P-loop containing nucleotide triphosphate hydrolases"/>
    <property type="match status" value="1"/>
</dbReference>
<protein>
    <recommendedName>
        <fullName evidence="1">Chorismate-utilising enzyme C-terminal domain-containing protein</fullName>
    </recommendedName>
</protein>
<name>A0A7K1LBJ3_9ACTN</name>